<dbReference type="SUPFAM" id="SSF46689">
    <property type="entry name" value="Homeodomain-like"/>
    <property type="match status" value="1"/>
</dbReference>
<dbReference type="Proteomes" id="UP000297299">
    <property type="component" value="Unassembled WGS sequence"/>
</dbReference>
<dbReference type="GO" id="GO:0015074">
    <property type="term" value="P:DNA integration"/>
    <property type="evidence" value="ECO:0007669"/>
    <property type="project" value="InterPro"/>
</dbReference>
<evidence type="ECO:0000259" key="1">
    <source>
        <dbReference type="Pfam" id="PF01498"/>
    </source>
</evidence>
<organism evidence="2 3">
    <name type="scientific">Botryotinia calthae</name>
    <dbReference type="NCBI Taxonomy" id="38488"/>
    <lineage>
        <taxon>Eukaryota</taxon>
        <taxon>Fungi</taxon>
        <taxon>Dikarya</taxon>
        <taxon>Ascomycota</taxon>
        <taxon>Pezizomycotina</taxon>
        <taxon>Leotiomycetes</taxon>
        <taxon>Helotiales</taxon>
        <taxon>Sclerotiniaceae</taxon>
        <taxon>Botryotinia</taxon>
    </lineage>
</organism>
<comment type="caution">
    <text evidence="2">The sequence shown here is derived from an EMBL/GenBank/DDBJ whole genome shotgun (WGS) entry which is preliminary data.</text>
</comment>
<keyword evidence="3" id="KW-1185">Reference proteome</keyword>
<dbReference type="EMBL" id="PHWZ01001159">
    <property type="protein sequence ID" value="TEY26914.1"/>
    <property type="molecule type" value="Genomic_DNA"/>
</dbReference>
<proteinExistence type="predicted"/>
<dbReference type="AlphaFoldDB" id="A0A4Y8CDB6"/>
<dbReference type="InterPro" id="IPR002492">
    <property type="entry name" value="Transposase_Tc1-like"/>
</dbReference>
<name>A0A4Y8CDB6_9HELO</name>
<dbReference type="GO" id="GO:0003677">
    <property type="term" value="F:DNA binding"/>
    <property type="evidence" value="ECO:0007669"/>
    <property type="project" value="InterPro"/>
</dbReference>
<accession>A0A4Y8CDB6</accession>
<sequence>MLSIHTLQRIGGVQNDPYKRLTPYIRGKIVSKAEEGLSSYRISKGLGLARGTIRYTLLQDLVRNDGICLPRASRSRSYTERDERMLLRYIRLSPKATYKQVIQEVGLDCSVTTIKRILTKYGIANWRCKKRPELTPAHAAKRLEWCLAHRGLTVEEWRLVV</sequence>
<feature type="domain" description="Transposase Tc1-like" evidence="1">
    <location>
        <begin position="84"/>
        <end position="150"/>
    </location>
</feature>
<dbReference type="OrthoDB" id="3548492at2759"/>
<dbReference type="GO" id="GO:0006313">
    <property type="term" value="P:DNA transposition"/>
    <property type="evidence" value="ECO:0007669"/>
    <property type="project" value="InterPro"/>
</dbReference>
<gene>
    <name evidence="2" type="ORF">BOTCAL_1163g00010</name>
</gene>
<reference evidence="2 3" key="1">
    <citation type="submission" date="2017-11" db="EMBL/GenBank/DDBJ databases">
        <title>Comparative genomics of Botrytis spp.</title>
        <authorList>
            <person name="Valero-Jimenez C.A."/>
            <person name="Tapia P."/>
            <person name="Veloso J."/>
            <person name="Silva-Moreno E."/>
            <person name="Staats M."/>
            <person name="Valdes J.H."/>
            <person name="Van Kan J.A.L."/>
        </authorList>
    </citation>
    <scope>NUCLEOTIDE SEQUENCE [LARGE SCALE GENOMIC DNA]</scope>
    <source>
        <strain evidence="2 3">MUCL2830</strain>
    </source>
</reference>
<dbReference type="Pfam" id="PF01498">
    <property type="entry name" value="HTH_Tnp_Tc3_2"/>
    <property type="match status" value="1"/>
</dbReference>
<dbReference type="InterPro" id="IPR009057">
    <property type="entry name" value="Homeodomain-like_sf"/>
</dbReference>
<dbReference type="STRING" id="38488.A0A4Y8CDB6"/>
<protein>
    <recommendedName>
        <fullName evidence="1">Transposase Tc1-like domain-containing protein</fullName>
    </recommendedName>
</protein>
<evidence type="ECO:0000313" key="2">
    <source>
        <dbReference type="EMBL" id="TEY26914.1"/>
    </source>
</evidence>
<evidence type="ECO:0000313" key="3">
    <source>
        <dbReference type="Proteomes" id="UP000297299"/>
    </source>
</evidence>